<name>E6PYJ8_9ZZZZ</name>
<accession>E6PYJ8</accession>
<dbReference type="EMBL" id="CABN01000083">
    <property type="protein sequence ID" value="CBI00007.1"/>
    <property type="molecule type" value="Genomic_DNA"/>
</dbReference>
<protein>
    <recommendedName>
        <fullName evidence="2">VWA domain-containing protein</fullName>
    </recommendedName>
</protein>
<evidence type="ECO:0000313" key="1">
    <source>
        <dbReference type="EMBL" id="CBI00007.1"/>
    </source>
</evidence>
<proteinExistence type="predicted"/>
<organism evidence="1">
    <name type="scientific">mine drainage metagenome</name>
    <dbReference type="NCBI Taxonomy" id="410659"/>
    <lineage>
        <taxon>unclassified sequences</taxon>
        <taxon>metagenomes</taxon>
        <taxon>ecological metagenomes</taxon>
    </lineage>
</organism>
<sequence length="376" mass="41134">MPPIFPKSNRYTSTLILALPLLALLAIAPAARAQQQPQPVKKPAFHLIATDLIVTDAQGHRVTNLQKQDFTILDNGVQRPILAFFPTAAGQATQVASASANAPKPQPPTTVSIVIDNVNTPDILLAYVRQAVEKFLHLNNGALITPVAVYLFNGHGAVLAAGPSTDGNKLAAQLEQSEASQRPFLKLEGFYNLTDRMQLSLDTFGSFVAQQSTIPGHKMVFWIGRGWPMMIGTETWSSKKEATAYFNGLTAAWAGMRHARMTLYAIDPSRTPDFRTVDWEKYVDYLNPVKRPQDADVGNISVEVLAKNSGGLVLPFSGETSLSETIARCMHDVNKNYFLAFATPVDPQPDQYHSLTITVDKPGLTVRTRAGFYSEP</sequence>
<comment type="caution">
    <text evidence="1">The sequence shown here is derived from an EMBL/GenBank/DDBJ whole genome shotgun (WGS) entry which is preliminary data.</text>
</comment>
<reference evidence="1" key="1">
    <citation type="submission" date="2009-10" db="EMBL/GenBank/DDBJ databases">
        <title>Diversity of trophic interactions inside an arsenic-rich microbial ecosystem.</title>
        <authorList>
            <person name="Bertin P.N."/>
            <person name="Heinrich-Salmeron A."/>
            <person name="Pelletier E."/>
            <person name="Goulhen-Chollet F."/>
            <person name="Arsene-Ploetze F."/>
            <person name="Gallien S."/>
            <person name="Calteau A."/>
            <person name="Vallenet D."/>
            <person name="Casiot C."/>
            <person name="Chane-Woon-Ming B."/>
            <person name="Giloteaux L."/>
            <person name="Barakat M."/>
            <person name="Bonnefoy V."/>
            <person name="Bruneel O."/>
            <person name="Chandler M."/>
            <person name="Cleiss J."/>
            <person name="Duran R."/>
            <person name="Elbaz-Poulichet F."/>
            <person name="Fonknechten N."/>
            <person name="Lauga B."/>
            <person name="Mornico D."/>
            <person name="Ortet P."/>
            <person name="Schaeffer C."/>
            <person name="Siguier P."/>
            <person name="Alexander Thil Smith A."/>
            <person name="Van Dorsselaer A."/>
            <person name="Weissenbach J."/>
            <person name="Medigue C."/>
            <person name="Le Paslier D."/>
        </authorList>
    </citation>
    <scope>NUCLEOTIDE SEQUENCE</scope>
</reference>
<dbReference type="InterPro" id="IPR017802">
    <property type="entry name" value="VWFA-rel_acidobac-type"/>
</dbReference>
<dbReference type="NCBIfam" id="TIGR03436">
    <property type="entry name" value="acidobact_VWFA"/>
    <property type="match status" value="1"/>
</dbReference>
<evidence type="ECO:0008006" key="2">
    <source>
        <dbReference type="Google" id="ProtNLM"/>
    </source>
</evidence>
<dbReference type="AlphaFoldDB" id="E6PYJ8"/>
<gene>
    <name evidence="1" type="ORF">CARN3_0986</name>
</gene>